<accession>A0A1C4YLC2</accession>
<keyword evidence="3" id="KW-0233">DNA recombination</keyword>
<dbReference type="Pfam" id="PF00589">
    <property type="entry name" value="Phage_integrase"/>
    <property type="match status" value="1"/>
</dbReference>
<dbReference type="Gene3D" id="1.10.443.10">
    <property type="entry name" value="Intergrase catalytic core"/>
    <property type="match status" value="1"/>
</dbReference>
<dbReference type="InterPro" id="IPR013762">
    <property type="entry name" value="Integrase-like_cat_sf"/>
</dbReference>
<evidence type="ECO:0000256" key="4">
    <source>
        <dbReference type="SAM" id="MobiDB-lite"/>
    </source>
</evidence>
<dbReference type="SUPFAM" id="SSF56349">
    <property type="entry name" value="DNA breaking-rejoining enzymes"/>
    <property type="match status" value="1"/>
</dbReference>
<comment type="similarity">
    <text evidence="1">Belongs to the 'phage' integrase family.</text>
</comment>
<gene>
    <name evidence="6" type="ORF">GA0070215_111177</name>
</gene>
<evidence type="ECO:0000259" key="5">
    <source>
        <dbReference type="PROSITE" id="PS51898"/>
    </source>
</evidence>
<dbReference type="GO" id="GO:0003677">
    <property type="term" value="F:DNA binding"/>
    <property type="evidence" value="ECO:0007669"/>
    <property type="project" value="UniProtKB-KW"/>
</dbReference>
<protein>
    <submittedName>
        <fullName evidence="6">Site-specific recombinase XerD</fullName>
    </submittedName>
</protein>
<keyword evidence="2" id="KW-0238">DNA-binding</keyword>
<evidence type="ECO:0000256" key="1">
    <source>
        <dbReference type="ARBA" id="ARBA00008857"/>
    </source>
</evidence>
<feature type="domain" description="Tyr recombinase" evidence="5">
    <location>
        <begin position="176"/>
        <end position="383"/>
    </location>
</feature>
<dbReference type="InterPro" id="IPR002104">
    <property type="entry name" value="Integrase_catalytic"/>
</dbReference>
<dbReference type="InterPro" id="IPR011010">
    <property type="entry name" value="DNA_brk_join_enz"/>
</dbReference>
<evidence type="ECO:0000256" key="2">
    <source>
        <dbReference type="ARBA" id="ARBA00023125"/>
    </source>
</evidence>
<sequence length="405" mass="45045">MARPPLPIGTWGAIRTEKLGPNRYCARTRFRDHDGRTRDVEATDATGPAAIRALKVKLRDRVTPNDDEITRDTHVSVLARLWLEEITAEERVTPQTISRYEISVRVSIEPALGELRIREATAGRLDRFLRKVAEDRPSAAKGAKVVLGQMFALAVRRGALTANPVRDTGRLRNPRRKVVALEVKQLNEVREAIRRWQKPAPGKSGPRPSGDLADIVDLMLATGARIGEILALRWEDLDLAAKRPTLTTCGTIVYLKGKGFFRQEWTKTDAGFRTVVLPRFAVGMLMGRKLNAADNPHDAIFASRRGTWLSPQNVRRQWRQARADAGLEWVTPHTFRKTVATLIDKEADAKSAAAQLGHATEQVTNKHYIVKPALAPDSSEILEQLGAGPEITGPTPQDRGKRRAM</sequence>
<name>A0A1C4YLC2_9ACTN</name>
<dbReference type="RefSeq" id="WP_091046646.1">
    <property type="nucleotide sequence ID" value="NZ_FMCV01000011.1"/>
</dbReference>
<dbReference type="Gene3D" id="1.10.150.130">
    <property type="match status" value="1"/>
</dbReference>
<dbReference type="PROSITE" id="PS51898">
    <property type="entry name" value="TYR_RECOMBINASE"/>
    <property type="match status" value="1"/>
</dbReference>
<dbReference type="EMBL" id="FMCV01000011">
    <property type="protein sequence ID" value="SCF21552.1"/>
    <property type="molecule type" value="Genomic_DNA"/>
</dbReference>
<proteinExistence type="inferred from homology"/>
<dbReference type="InterPro" id="IPR010998">
    <property type="entry name" value="Integrase_recombinase_N"/>
</dbReference>
<evidence type="ECO:0000256" key="3">
    <source>
        <dbReference type="ARBA" id="ARBA00023172"/>
    </source>
</evidence>
<dbReference type="AlphaFoldDB" id="A0A1C4YLC2"/>
<dbReference type="PANTHER" id="PTHR30349">
    <property type="entry name" value="PHAGE INTEGRASE-RELATED"/>
    <property type="match status" value="1"/>
</dbReference>
<keyword evidence="7" id="KW-1185">Reference proteome</keyword>
<evidence type="ECO:0000313" key="6">
    <source>
        <dbReference type="EMBL" id="SCF21552.1"/>
    </source>
</evidence>
<dbReference type="GO" id="GO:0006310">
    <property type="term" value="P:DNA recombination"/>
    <property type="evidence" value="ECO:0007669"/>
    <property type="project" value="UniProtKB-KW"/>
</dbReference>
<organism evidence="6 7">
    <name type="scientific">Micromonospora marina</name>
    <dbReference type="NCBI Taxonomy" id="307120"/>
    <lineage>
        <taxon>Bacteria</taxon>
        <taxon>Bacillati</taxon>
        <taxon>Actinomycetota</taxon>
        <taxon>Actinomycetes</taxon>
        <taxon>Micromonosporales</taxon>
        <taxon>Micromonosporaceae</taxon>
        <taxon>Micromonospora</taxon>
    </lineage>
</organism>
<reference evidence="7" key="1">
    <citation type="submission" date="2016-06" db="EMBL/GenBank/DDBJ databases">
        <authorList>
            <person name="Varghese N."/>
        </authorList>
    </citation>
    <scope>NUCLEOTIDE SEQUENCE [LARGE SCALE GENOMIC DNA]</scope>
    <source>
        <strain evidence="7">DSM 45555</strain>
    </source>
</reference>
<dbReference type="InterPro" id="IPR053876">
    <property type="entry name" value="Phage_int_M"/>
</dbReference>
<dbReference type="CDD" id="cd01189">
    <property type="entry name" value="INT_ICEBs1_C_like"/>
    <property type="match status" value="1"/>
</dbReference>
<dbReference type="InterPro" id="IPR050090">
    <property type="entry name" value="Tyrosine_recombinase_XerCD"/>
</dbReference>
<evidence type="ECO:0000313" key="7">
    <source>
        <dbReference type="Proteomes" id="UP000198551"/>
    </source>
</evidence>
<dbReference type="Proteomes" id="UP000198551">
    <property type="component" value="Unassembled WGS sequence"/>
</dbReference>
<dbReference type="Pfam" id="PF22022">
    <property type="entry name" value="Phage_int_M"/>
    <property type="match status" value="1"/>
</dbReference>
<dbReference type="PANTHER" id="PTHR30349:SF64">
    <property type="entry name" value="PROPHAGE INTEGRASE INTD-RELATED"/>
    <property type="match status" value="1"/>
</dbReference>
<feature type="region of interest" description="Disordered" evidence="4">
    <location>
        <begin position="384"/>
        <end position="405"/>
    </location>
</feature>
<dbReference type="GO" id="GO:0015074">
    <property type="term" value="P:DNA integration"/>
    <property type="evidence" value="ECO:0007669"/>
    <property type="project" value="InterPro"/>
</dbReference>